<evidence type="ECO:0000313" key="4">
    <source>
        <dbReference type="Proteomes" id="UP000012073"/>
    </source>
</evidence>
<dbReference type="Proteomes" id="UP000012073">
    <property type="component" value="Unassembled WGS sequence"/>
</dbReference>
<dbReference type="Gramene" id="CDF32609">
    <property type="protein sequence ID" value="CDF32609"/>
    <property type="gene ID" value="CHC_T00008219001"/>
</dbReference>
<feature type="region of interest" description="Disordered" evidence="1">
    <location>
        <begin position="41"/>
        <end position="144"/>
    </location>
</feature>
<dbReference type="GO" id="GO:0000492">
    <property type="term" value="P:box C/D snoRNP assembly"/>
    <property type="evidence" value="ECO:0007669"/>
    <property type="project" value="TreeGrafter"/>
</dbReference>
<feature type="compositionally biased region" description="Basic and acidic residues" evidence="1">
    <location>
        <begin position="102"/>
        <end position="118"/>
    </location>
</feature>
<feature type="compositionally biased region" description="Basic residues" evidence="1">
    <location>
        <begin position="119"/>
        <end position="133"/>
    </location>
</feature>
<dbReference type="Pfam" id="PF10453">
    <property type="entry name" value="NUFIP1"/>
    <property type="match status" value="1"/>
</dbReference>
<proteinExistence type="predicted"/>
<dbReference type="GO" id="GO:0003723">
    <property type="term" value="F:RNA binding"/>
    <property type="evidence" value="ECO:0007669"/>
    <property type="project" value="InterPro"/>
</dbReference>
<dbReference type="GeneID" id="17320110"/>
<dbReference type="RefSeq" id="XP_005712380.1">
    <property type="nucleotide sequence ID" value="XM_005712323.1"/>
</dbReference>
<evidence type="ECO:0000256" key="1">
    <source>
        <dbReference type="SAM" id="MobiDB-lite"/>
    </source>
</evidence>
<accession>R7Q3L8</accession>
<dbReference type="AlphaFoldDB" id="R7Q3L8"/>
<protein>
    <recommendedName>
        <fullName evidence="2">FMR1-interacting protein 1 conserved domain-containing protein</fullName>
    </recommendedName>
</protein>
<sequence length="176" mass="20035">MTMSKEILAKLQASLPGESQAEIDRWVAARKQNWPSRANVARKLAEKKKREQGGAQMRGEAKRRARVADNSLTMLAAEYGSSDGEIDETDKKTQSIKAQPVGKKDTKSVASRQRERGVAKKRQRGRRNGKKSNRNVSTTPRRPSLLKMLLQKEIHEERNVLLQAFRYIINQKRNVV</sequence>
<dbReference type="PANTHER" id="PTHR13309:SF0">
    <property type="entry name" value="FMR1-INTERACTING PROTEIN NUFIP1"/>
    <property type="match status" value="1"/>
</dbReference>
<dbReference type="InterPro" id="IPR019496">
    <property type="entry name" value="NUFIP1_cons_dom"/>
</dbReference>
<dbReference type="InterPro" id="IPR039136">
    <property type="entry name" value="NUFIP1-like"/>
</dbReference>
<feature type="domain" description="FMR1-interacting protein 1 conserved" evidence="2">
    <location>
        <begin position="18"/>
        <end position="53"/>
    </location>
</feature>
<dbReference type="KEGG" id="ccp:CHC_T00008219001"/>
<gene>
    <name evidence="3" type="ORF">CHC_T00008219001</name>
</gene>
<dbReference type="PANTHER" id="PTHR13309">
    <property type="entry name" value="NUCLEAR FRAGILE X MENTAL RETARDATION PROTEIN INTERACTING PROTEIN 1"/>
    <property type="match status" value="1"/>
</dbReference>
<organism evidence="3 4">
    <name type="scientific">Chondrus crispus</name>
    <name type="common">Carrageen Irish moss</name>
    <name type="synonym">Polymorpha crispa</name>
    <dbReference type="NCBI Taxonomy" id="2769"/>
    <lineage>
        <taxon>Eukaryota</taxon>
        <taxon>Rhodophyta</taxon>
        <taxon>Florideophyceae</taxon>
        <taxon>Rhodymeniophycidae</taxon>
        <taxon>Gigartinales</taxon>
        <taxon>Gigartinaceae</taxon>
        <taxon>Chondrus</taxon>
    </lineage>
</organism>
<dbReference type="EMBL" id="HG001524">
    <property type="protein sequence ID" value="CDF32609.1"/>
    <property type="molecule type" value="Genomic_DNA"/>
</dbReference>
<evidence type="ECO:0000313" key="3">
    <source>
        <dbReference type="EMBL" id="CDF32609.1"/>
    </source>
</evidence>
<reference evidence="4" key="1">
    <citation type="journal article" date="2013" name="Proc. Natl. Acad. Sci. U.S.A.">
        <title>Genome structure and metabolic features in the red seaweed Chondrus crispus shed light on evolution of the Archaeplastida.</title>
        <authorList>
            <person name="Collen J."/>
            <person name="Porcel B."/>
            <person name="Carre W."/>
            <person name="Ball S.G."/>
            <person name="Chaparro C."/>
            <person name="Tonon T."/>
            <person name="Barbeyron T."/>
            <person name="Michel G."/>
            <person name="Noel B."/>
            <person name="Valentin K."/>
            <person name="Elias M."/>
            <person name="Artiguenave F."/>
            <person name="Arun A."/>
            <person name="Aury J.M."/>
            <person name="Barbosa-Neto J.F."/>
            <person name="Bothwell J.H."/>
            <person name="Bouget F.Y."/>
            <person name="Brillet L."/>
            <person name="Cabello-Hurtado F."/>
            <person name="Capella-Gutierrez S."/>
            <person name="Charrier B."/>
            <person name="Cladiere L."/>
            <person name="Cock J.M."/>
            <person name="Coelho S.M."/>
            <person name="Colleoni C."/>
            <person name="Czjzek M."/>
            <person name="Da Silva C."/>
            <person name="Delage L."/>
            <person name="Denoeud F."/>
            <person name="Deschamps P."/>
            <person name="Dittami S.M."/>
            <person name="Gabaldon T."/>
            <person name="Gachon C.M."/>
            <person name="Groisillier A."/>
            <person name="Herve C."/>
            <person name="Jabbari K."/>
            <person name="Katinka M."/>
            <person name="Kloareg B."/>
            <person name="Kowalczyk N."/>
            <person name="Labadie K."/>
            <person name="Leblanc C."/>
            <person name="Lopez P.J."/>
            <person name="McLachlan D.H."/>
            <person name="Meslet-Cladiere L."/>
            <person name="Moustafa A."/>
            <person name="Nehr Z."/>
            <person name="Nyvall Collen P."/>
            <person name="Panaud O."/>
            <person name="Partensky F."/>
            <person name="Poulain J."/>
            <person name="Rensing S.A."/>
            <person name="Rousvoal S."/>
            <person name="Samson G."/>
            <person name="Symeonidi A."/>
            <person name="Weissenbach J."/>
            <person name="Zambounis A."/>
            <person name="Wincker P."/>
            <person name="Boyen C."/>
        </authorList>
    </citation>
    <scope>NUCLEOTIDE SEQUENCE [LARGE SCALE GENOMIC DNA]</scope>
    <source>
        <strain evidence="4">cv. Stackhouse</strain>
    </source>
</reference>
<dbReference type="GO" id="GO:0005634">
    <property type="term" value="C:nucleus"/>
    <property type="evidence" value="ECO:0007669"/>
    <property type="project" value="TreeGrafter"/>
</dbReference>
<evidence type="ECO:0000259" key="2">
    <source>
        <dbReference type="Pfam" id="PF10453"/>
    </source>
</evidence>
<dbReference type="OrthoDB" id="273070at2759"/>
<keyword evidence="4" id="KW-1185">Reference proteome</keyword>
<name>R7Q3L8_CHOCR</name>